<comment type="caution">
    <text evidence="1">The sequence shown here is derived from an EMBL/GenBank/DDBJ whole genome shotgun (WGS) entry which is preliminary data.</text>
</comment>
<protein>
    <recommendedName>
        <fullName evidence="3">DNA methylase adenine-specific domain-containing protein</fullName>
    </recommendedName>
</protein>
<gene>
    <name evidence="1" type="ORF">ACEU0G_002322</name>
</gene>
<evidence type="ECO:0000313" key="1">
    <source>
        <dbReference type="EMBL" id="MFG6108383.1"/>
    </source>
</evidence>
<proteinExistence type="predicted"/>
<accession>A0ABW7CX02</accession>
<keyword evidence="2" id="KW-1185">Reference proteome</keyword>
<evidence type="ECO:0008006" key="3">
    <source>
        <dbReference type="Google" id="ProtNLM"/>
    </source>
</evidence>
<sequence length="220" mass="23579">MSEVTALVKAIRAIPSTPGKPWNPRVAVETFVQHALMSIWRIQVDAKACLDPKVLAFVPLQQNAEAVPEVAAAITAYLNAVTASRPFEDVLGRVHAELLARRGGEGLGQFFIPGDLLNLAQALDTRHRPGGSGVKFYDSCCGAGSLALAAIRGRLKHTTSEKILVLAGDIDPLCAAMTALQIHANQTFHLLPLGAVKVTVGNELVGERHPGYWSHSCNYE</sequence>
<evidence type="ECO:0000313" key="2">
    <source>
        <dbReference type="Proteomes" id="UP001605261"/>
    </source>
</evidence>
<dbReference type="RefSeq" id="WP_152620587.1">
    <property type="nucleotide sequence ID" value="NZ_JBHGCJ010000002.1"/>
</dbReference>
<dbReference type="InterPro" id="IPR029063">
    <property type="entry name" value="SAM-dependent_MTases_sf"/>
</dbReference>
<dbReference type="Proteomes" id="UP001605261">
    <property type="component" value="Unassembled WGS sequence"/>
</dbReference>
<dbReference type="EMBL" id="JBHGCJ010000002">
    <property type="protein sequence ID" value="MFG6108383.1"/>
    <property type="molecule type" value="Genomic_DNA"/>
</dbReference>
<dbReference type="Gene3D" id="3.40.50.150">
    <property type="entry name" value="Vaccinia Virus protein VP39"/>
    <property type="match status" value="1"/>
</dbReference>
<name>A0ABW7CX02_9GAMM</name>
<reference evidence="1 2" key="1">
    <citation type="submission" date="2024-09" db="EMBL/GenBank/DDBJ databases">
        <authorList>
            <consortium name="All-Russian atlas of soil microorganisms"/>
            <consortium name="as a basis for the search for new antimicrobial producers and enzymes with unique properties"/>
            <person name="Sokolova E.A."/>
            <person name="Voronina E.N."/>
        </authorList>
    </citation>
    <scope>NUCLEOTIDE SEQUENCE [LARGE SCALE GENOMIC DNA]</scope>
    <source>
        <strain evidence="1 2">AF-22b-331.1</strain>
    </source>
</reference>
<dbReference type="SUPFAM" id="SSF53335">
    <property type="entry name" value="S-adenosyl-L-methionine-dependent methyltransferases"/>
    <property type="match status" value="1"/>
</dbReference>
<organism evidence="1 2">
    <name type="scientific">Stenotrophomonas nematodicola</name>
    <dbReference type="NCBI Taxonomy" id="2656746"/>
    <lineage>
        <taxon>Bacteria</taxon>
        <taxon>Pseudomonadati</taxon>
        <taxon>Pseudomonadota</taxon>
        <taxon>Gammaproteobacteria</taxon>
        <taxon>Lysobacterales</taxon>
        <taxon>Lysobacteraceae</taxon>
        <taxon>Stenotrophomonas</taxon>
    </lineage>
</organism>